<dbReference type="EMBL" id="NPBQ01000112">
    <property type="protein sequence ID" value="PAD81721.1"/>
    <property type="molecule type" value="Genomic_DNA"/>
</dbReference>
<dbReference type="AlphaFoldDB" id="A0A268F8K3"/>
<dbReference type="Pfam" id="PF13487">
    <property type="entry name" value="HD_5"/>
    <property type="match status" value="1"/>
</dbReference>
<dbReference type="RefSeq" id="WP_095332558.1">
    <property type="nucleotide sequence ID" value="NZ_CP026031.1"/>
</dbReference>
<accession>A0A268F8K3</accession>
<comment type="caution">
    <text evidence="1">The sequence shown here is derived from an EMBL/GenBank/DDBJ whole genome shotgun (WGS) entry which is preliminary data.</text>
</comment>
<organism evidence="1 2">
    <name type="scientific">Niallia circulans</name>
    <name type="common">Bacillus circulans</name>
    <dbReference type="NCBI Taxonomy" id="1397"/>
    <lineage>
        <taxon>Bacteria</taxon>
        <taxon>Bacillati</taxon>
        <taxon>Bacillota</taxon>
        <taxon>Bacilli</taxon>
        <taxon>Bacillales</taxon>
        <taxon>Bacillaceae</taxon>
        <taxon>Niallia</taxon>
    </lineage>
</organism>
<protein>
    <submittedName>
        <fullName evidence="1">Diguanylate cyclase</fullName>
    </submittedName>
</protein>
<sequence length="305" mass="35580">MHHRIWNNPAYFRYLFFILFIISIILNRYILQNHDNYFILYILCSIFLGLGFYNSSLWKIVMLTFLVVICRFFFIPDPHTSSMLTFITYLLTYLLITFISVAFMSRVQRVMEDNLALTKVLSNALDSRDSYTMHHSKNVAKYAMQIAKKMKLPHHLCEVIHIGGLLHDIGKIGIPESLLTKPGKLTEEEYELIKTHTTKGYEIIKHVKQYKNSGILDIVLYHHERFDGKGYPRQLKEEEIPLLARIVAVADTFDAMSSGRVYRKELPLAEILHEIRLNKGKQFDPNVVDAFLALFEEENKPFTAD</sequence>
<dbReference type="InterPro" id="IPR037522">
    <property type="entry name" value="HD_GYP_dom"/>
</dbReference>
<name>A0A268F8K3_NIACI</name>
<dbReference type="Proteomes" id="UP000216961">
    <property type="component" value="Unassembled WGS sequence"/>
</dbReference>
<evidence type="ECO:0000313" key="1">
    <source>
        <dbReference type="EMBL" id="PAD81721.1"/>
    </source>
</evidence>
<dbReference type="SMART" id="SM00471">
    <property type="entry name" value="HDc"/>
    <property type="match status" value="1"/>
</dbReference>
<dbReference type="CDD" id="cd00077">
    <property type="entry name" value="HDc"/>
    <property type="match status" value="1"/>
</dbReference>
<dbReference type="InterPro" id="IPR003607">
    <property type="entry name" value="HD/PDEase_dom"/>
</dbReference>
<dbReference type="NCBIfam" id="TIGR00277">
    <property type="entry name" value="HDIG"/>
    <property type="match status" value="1"/>
</dbReference>
<dbReference type="Gene3D" id="1.10.3210.10">
    <property type="entry name" value="Hypothetical protein af1432"/>
    <property type="match status" value="1"/>
</dbReference>
<dbReference type="PROSITE" id="PS51831">
    <property type="entry name" value="HD"/>
    <property type="match status" value="1"/>
</dbReference>
<gene>
    <name evidence="1" type="ORF">CHH57_18455</name>
</gene>
<dbReference type="KEGG" id="bcir:C2I06_16360"/>
<dbReference type="PANTHER" id="PTHR43155">
    <property type="entry name" value="CYCLIC DI-GMP PHOSPHODIESTERASE PA4108-RELATED"/>
    <property type="match status" value="1"/>
</dbReference>
<reference evidence="1 2" key="1">
    <citation type="submission" date="2017-07" db="EMBL/GenBank/DDBJ databases">
        <title>Isolation and whole genome analysis of endospore-forming bacteria from heroin.</title>
        <authorList>
            <person name="Kalinowski J."/>
            <person name="Ahrens B."/>
            <person name="Al-Dilaimi A."/>
            <person name="Winkler A."/>
            <person name="Wibberg D."/>
            <person name="Schleenbecker U."/>
            <person name="Ruckert C."/>
            <person name="Wolfel R."/>
            <person name="Grass G."/>
        </authorList>
    </citation>
    <scope>NUCLEOTIDE SEQUENCE [LARGE SCALE GENOMIC DNA]</scope>
    <source>
        <strain evidence="1 2">7521-2</strain>
    </source>
</reference>
<dbReference type="InterPro" id="IPR006674">
    <property type="entry name" value="HD_domain"/>
</dbReference>
<dbReference type="InterPro" id="IPR006675">
    <property type="entry name" value="HDIG_dom"/>
</dbReference>
<dbReference type="SUPFAM" id="SSF109604">
    <property type="entry name" value="HD-domain/PDEase-like"/>
    <property type="match status" value="1"/>
</dbReference>
<dbReference type="PROSITE" id="PS51832">
    <property type="entry name" value="HD_GYP"/>
    <property type="match status" value="1"/>
</dbReference>
<proteinExistence type="predicted"/>
<evidence type="ECO:0000313" key="2">
    <source>
        <dbReference type="Proteomes" id="UP000216961"/>
    </source>
</evidence>